<keyword evidence="2" id="KW-1185">Reference proteome</keyword>
<organism evidence="1 2">
    <name type="scientific">Iocasia fonsfrigidae</name>
    <dbReference type="NCBI Taxonomy" id="2682810"/>
    <lineage>
        <taxon>Bacteria</taxon>
        <taxon>Bacillati</taxon>
        <taxon>Bacillota</taxon>
        <taxon>Clostridia</taxon>
        <taxon>Halanaerobiales</taxon>
        <taxon>Halanaerobiaceae</taxon>
        <taxon>Iocasia</taxon>
    </lineage>
</organism>
<dbReference type="Proteomes" id="UP000665020">
    <property type="component" value="Chromosome"/>
</dbReference>
<gene>
    <name evidence="1" type="ORF">GM661_15320</name>
</gene>
<accession>A0A8A7KI37</accession>
<protein>
    <recommendedName>
        <fullName evidence="3">SIR2-like domain-containing protein</fullName>
    </recommendedName>
</protein>
<dbReference type="KEGG" id="ifn:GM661_15320"/>
<reference evidence="1" key="1">
    <citation type="submission" date="2019-12" db="EMBL/GenBank/DDBJ databases">
        <authorList>
            <person name="zhang j."/>
            <person name="sun C.M."/>
        </authorList>
    </citation>
    <scope>NUCLEOTIDE SEQUENCE</scope>
    <source>
        <strain evidence="1">NS-1</strain>
    </source>
</reference>
<sequence>MVKQNISLFLGAGASAAAGMPSTDDITKRIMSGKGVIYDQGFNQDRGRFYIRKHKNPDSCVNNIIRFLSIIKREITVFFNKSNISYEDLYYVVRQIKDFTSEYENPIVVFFVEKIKPLVKKELNFAKKGFSWTIAKLASYSVAYIADVVTDLLSHKPANLDYLSFIKELIEDANVGSINIFTLNHDTVLEHYFSKNKLPYVDGFADESGIRHWQPGSLIDDSGRLRLLKLHGSVNWYRYKQGNKEFYGSRDLDNQEKMTNIEQIGVRPLILTGRINKILEYHRSIYVDVHYSFYRLLPSVDSLIIAGYSFGDQGINSWIINWMNETAKHKILLLGPDTVNCIKYARKGIRDNWYLWEKQKKAYNISIPVESFSWQDYSQLLF</sequence>
<name>A0A8A7KI37_9FIRM</name>
<proteinExistence type="predicted"/>
<dbReference type="RefSeq" id="WP_230867620.1">
    <property type="nucleotide sequence ID" value="NZ_CP046640.1"/>
</dbReference>
<evidence type="ECO:0000313" key="1">
    <source>
        <dbReference type="EMBL" id="QTL99229.1"/>
    </source>
</evidence>
<dbReference type="SUPFAM" id="SSF52467">
    <property type="entry name" value="DHS-like NAD/FAD-binding domain"/>
    <property type="match status" value="1"/>
</dbReference>
<dbReference type="Pfam" id="PF13289">
    <property type="entry name" value="SIR2_2"/>
    <property type="match status" value="1"/>
</dbReference>
<evidence type="ECO:0008006" key="3">
    <source>
        <dbReference type="Google" id="ProtNLM"/>
    </source>
</evidence>
<dbReference type="InterPro" id="IPR029035">
    <property type="entry name" value="DHS-like_NAD/FAD-binding_dom"/>
</dbReference>
<evidence type="ECO:0000313" key="2">
    <source>
        <dbReference type="Proteomes" id="UP000665020"/>
    </source>
</evidence>
<dbReference type="AlphaFoldDB" id="A0A8A7KI37"/>
<dbReference type="EMBL" id="CP046640">
    <property type="protein sequence ID" value="QTL99229.1"/>
    <property type="molecule type" value="Genomic_DNA"/>
</dbReference>